<evidence type="ECO:0000313" key="3">
    <source>
        <dbReference type="Proteomes" id="UP000061660"/>
    </source>
</evidence>
<dbReference type="EMBL" id="CP013652">
    <property type="protein sequence ID" value="ALS22331.1"/>
    <property type="molecule type" value="Genomic_DNA"/>
</dbReference>
<accession>A0A0U2IMA3</accession>
<protein>
    <submittedName>
        <fullName evidence="2">Uncharacterized protein</fullName>
    </submittedName>
</protein>
<dbReference type="AlphaFoldDB" id="A0A0U2IMA3"/>
<name>A0A0U2IMA3_9BACL</name>
<reference evidence="2 3" key="2">
    <citation type="journal article" date="2016" name="Genome Announc.">
        <title>Complete Genome Sequences of Two Interactive Moderate Thermophiles, Paenibacillus napthalenovorans 32O-Y and Paenibacillus sp. 32O-W.</title>
        <authorList>
            <person name="Butler R.R.III."/>
            <person name="Wang J."/>
            <person name="Stark B.C."/>
            <person name="Pombert J.F."/>
        </authorList>
    </citation>
    <scope>NUCLEOTIDE SEQUENCE [LARGE SCALE GENOMIC DNA]</scope>
    <source>
        <strain evidence="2 3">32O-Y</strain>
    </source>
</reference>
<dbReference type="STRING" id="162209.IJ22_19570"/>
<feature type="transmembrane region" description="Helical" evidence="1">
    <location>
        <begin position="40"/>
        <end position="60"/>
    </location>
</feature>
<feature type="transmembrane region" description="Helical" evidence="1">
    <location>
        <begin position="66"/>
        <end position="86"/>
    </location>
</feature>
<evidence type="ECO:0000256" key="1">
    <source>
        <dbReference type="SAM" id="Phobius"/>
    </source>
</evidence>
<dbReference type="KEGG" id="pnp:IJ22_19570"/>
<dbReference type="PATRIC" id="fig|162209.4.peg.2072"/>
<keyword evidence="1" id="KW-0472">Membrane</keyword>
<evidence type="ECO:0000313" key="2">
    <source>
        <dbReference type="EMBL" id="ALS22331.1"/>
    </source>
</evidence>
<dbReference type="Proteomes" id="UP000061660">
    <property type="component" value="Chromosome"/>
</dbReference>
<gene>
    <name evidence="2" type="ORF">IJ22_19570</name>
</gene>
<feature type="transmembrane region" description="Helical" evidence="1">
    <location>
        <begin position="6"/>
        <end position="28"/>
    </location>
</feature>
<keyword evidence="1" id="KW-1133">Transmembrane helix</keyword>
<reference evidence="3" key="1">
    <citation type="submission" date="2015-12" db="EMBL/GenBank/DDBJ databases">
        <title>Complete genome sequences of two moderately thermophilic Paenibacillus species.</title>
        <authorList>
            <person name="Butler R.III."/>
            <person name="Wang J."/>
            <person name="Stark B.C."/>
            <person name="Pombert J.-F."/>
        </authorList>
    </citation>
    <scope>NUCLEOTIDE SEQUENCE [LARGE SCALE GENOMIC DNA]</scope>
    <source>
        <strain evidence="3">32O-Y</strain>
    </source>
</reference>
<keyword evidence="3" id="KW-1185">Reference proteome</keyword>
<dbReference type="RefSeq" id="WP_235594292.1">
    <property type="nucleotide sequence ID" value="NZ_CP013652.1"/>
</dbReference>
<keyword evidence="1" id="KW-0812">Transmembrane</keyword>
<sequence>MEEQFFTWQSLSTMGGSSLLTFFVVQYTKNLVDKYFKIPTDIYAIAVAFFVLVFAQLALGADGLDWKLYVLTFANSFLVAAGAAHIQNKSMNPPKDSRGDK</sequence>
<proteinExistence type="predicted"/>
<organism evidence="2 3">
    <name type="scientific">Paenibacillus naphthalenovorans</name>
    <dbReference type="NCBI Taxonomy" id="162209"/>
    <lineage>
        <taxon>Bacteria</taxon>
        <taxon>Bacillati</taxon>
        <taxon>Bacillota</taxon>
        <taxon>Bacilli</taxon>
        <taxon>Bacillales</taxon>
        <taxon>Paenibacillaceae</taxon>
        <taxon>Paenibacillus</taxon>
    </lineage>
</organism>